<protein>
    <submittedName>
        <fullName evidence="3">Nucleotidyl transferase</fullName>
    </submittedName>
</protein>
<dbReference type="Proteomes" id="UP000199153">
    <property type="component" value="Unassembled WGS sequence"/>
</dbReference>
<name>A0A1I5BNP5_9FLAO</name>
<dbReference type="Pfam" id="PF22640">
    <property type="entry name" value="ManC_GMP_beta-helix"/>
    <property type="match status" value="1"/>
</dbReference>
<evidence type="ECO:0000313" key="4">
    <source>
        <dbReference type="Proteomes" id="UP000199153"/>
    </source>
</evidence>
<proteinExistence type="predicted"/>
<dbReference type="SUPFAM" id="SSF53448">
    <property type="entry name" value="Nucleotide-diphospho-sugar transferases"/>
    <property type="match status" value="1"/>
</dbReference>
<evidence type="ECO:0000259" key="2">
    <source>
        <dbReference type="Pfam" id="PF22640"/>
    </source>
</evidence>
<sequence length="212" mass="23902">MAIQKAIELAKQNNIVTFGIQPTKPETGFGYIEFKENEVLSFREKPDLETAKDFLKTENFLWNSGMFCFKARVFLEELKKYSPEVFESSLAAWEKATDCRLEEQSSLEIPAISVDYALMEKSEKIKVVPSDFGWSDMGSFEVVYDYLKQQGHPVDASGNMQIGSDKPVFFTGLKNSILVDTDDATLVLQKSASQNVKEIYQSLEASGSDLLF</sequence>
<keyword evidence="3" id="KW-0808">Transferase</keyword>
<organism evidence="3 4">
    <name type="scientific">Salegentibacter flavus</name>
    <dbReference type="NCBI Taxonomy" id="287099"/>
    <lineage>
        <taxon>Bacteria</taxon>
        <taxon>Pseudomonadati</taxon>
        <taxon>Bacteroidota</taxon>
        <taxon>Flavobacteriia</taxon>
        <taxon>Flavobacteriales</taxon>
        <taxon>Flavobacteriaceae</taxon>
        <taxon>Salegentibacter</taxon>
    </lineage>
</organism>
<dbReference type="InterPro" id="IPR051161">
    <property type="entry name" value="Mannose-6P_isomerase_type2"/>
</dbReference>
<dbReference type="GO" id="GO:0009298">
    <property type="term" value="P:GDP-mannose biosynthetic process"/>
    <property type="evidence" value="ECO:0007669"/>
    <property type="project" value="TreeGrafter"/>
</dbReference>
<evidence type="ECO:0000313" key="3">
    <source>
        <dbReference type="EMBL" id="SFN76239.1"/>
    </source>
</evidence>
<dbReference type="STRING" id="287099.SAMN05660413_02456"/>
<feature type="domain" description="Nucleotidyl transferase" evidence="1">
    <location>
        <begin position="2"/>
        <end position="146"/>
    </location>
</feature>
<dbReference type="AlphaFoldDB" id="A0A1I5BNP5"/>
<dbReference type="SUPFAM" id="SSF159283">
    <property type="entry name" value="Guanosine diphospho-D-mannose pyrophosphorylase/mannose-6-phosphate isomerase linker domain"/>
    <property type="match status" value="1"/>
</dbReference>
<dbReference type="GO" id="GO:0004475">
    <property type="term" value="F:mannose-1-phosphate guanylyltransferase (GTP) activity"/>
    <property type="evidence" value="ECO:0007669"/>
    <property type="project" value="TreeGrafter"/>
</dbReference>
<dbReference type="EMBL" id="FOVL01000016">
    <property type="protein sequence ID" value="SFN76239.1"/>
    <property type="molecule type" value="Genomic_DNA"/>
</dbReference>
<dbReference type="InterPro" id="IPR029044">
    <property type="entry name" value="Nucleotide-diphossugar_trans"/>
</dbReference>
<feature type="domain" description="MannoseP isomerase/GMP-like beta-helix" evidence="2">
    <location>
        <begin position="154"/>
        <end position="202"/>
    </location>
</feature>
<evidence type="ECO:0000259" key="1">
    <source>
        <dbReference type="Pfam" id="PF00483"/>
    </source>
</evidence>
<dbReference type="InterPro" id="IPR005835">
    <property type="entry name" value="NTP_transferase_dom"/>
</dbReference>
<gene>
    <name evidence="3" type="ORF">SAMN05660413_02456</name>
</gene>
<reference evidence="3 4" key="1">
    <citation type="submission" date="2016-10" db="EMBL/GenBank/DDBJ databases">
        <authorList>
            <person name="de Groot N.N."/>
        </authorList>
    </citation>
    <scope>NUCLEOTIDE SEQUENCE [LARGE SCALE GENOMIC DNA]</scope>
    <source>
        <strain evidence="3 4">DSM 17794</strain>
    </source>
</reference>
<accession>A0A1I5BNP5</accession>
<dbReference type="InterPro" id="IPR054566">
    <property type="entry name" value="ManC/GMP-like_b-helix"/>
</dbReference>
<dbReference type="Pfam" id="PF00483">
    <property type="entry name" value="NTP_transferase"/>
    <property type="match status" value="1"/>
</dbReference>
<dbReference type="PANTHER" id="PTHR46390:SF1">
    <property type="entry name" value="MANNOSE-1-PHOSPHATE GUANYLYLTRANSFERASE"/>
    <property type="match status" value="1"/>
</dbReference>
<dbReference type="Gene3D" id="3.90.550.10">
    <property type="entry name" value="Spore Coat Polysaccharide Biosynthesis Protein SpsA, Chain A"/>
    <property type="match status" value="1"/>
</dbReference>
<dbReference type="PANTHER" id="PTHR46390">
    <property type="entry name" value="MANNOSE-1-PHOSPHATE GUANYLYLTRANSFERASE"/>
    <property type="match status" value="1"/>
</dbReference>
<keyword evidence="4" id="KW-1185">Reference proteome</keyword>